<protein>
    <submittedName>
        <fullName evidence="2">Glyoxalase</fullName>
    </submittedName>
</protein>
<dbReference type="AlphaFoldDB" id="A0A291GJJ6"/>
<dbReference type="InterPro" id="IPR041581">
    <property type="entry name" value="Glyoxalase_6"/>
</dbReference>
<dbReference type="KEGG" id="brz:CFK38_00915"/>
<proteinExistence type="predicted"/>
<feature type="domain" description="VOC" evidence="1">
    <location>
        <begin position="12"/>
        <end position="139"/>
    </location>
</feature>
<reference evidence="3" key="1">
    <citation type="submission" date="2017-09" db="EMBL/GenBank/DDBJ databases">
        <title>Brachybacterium sp. VM2412.</title>
        <authorList>
            <person name="Tak E.J."/>
            <person name="Bae J.-W."/>
        </authorList>
    </citation>
    <scope>NUCLEOTIDE SEQUENCE [LARGE SCALE GENOMIC DNA]</scope>
    <source>
        <strain evidence="3">VM2412</strain>
    </source>
</reference>
<dbReference type="Proteomes" id="UP000218165">
    <property type="component" value="Chromosome"/>
</dbReference>
<dbReference type="EMBL" id="CP023563">
    <property type="protein sequence ID" value="ATG50240.1"/>
    <property type="molecule type" value="Genomic_DNA"/>
</dbReference>
<accession>A0A291GJJ6</accession>
<dbReference type="PANTHER" id="PTHR35908:SF1">
    <property type="entry name" value="CONSERVED PROTEIN"/>
    <property type="match status" value="1"/>
</dbReference>
<evidence type="ECO:0000259" key="1">
    <source>
        <dbReference type="PROSITE" id="PS51819"/>
    </source>
</evidence>
<gene>
    <name evidence="2" type="ORF">CFK38_00915</name>
</gene>
<dbReference type="Pfam" id="PF18029">
    <property type="entry name" value="Glyoxalase_6"/>
    <property type="match status" value="1"/>
</dbReference>
<dbReference type="OrthoDB" id="1645442at2"/>
<dbReference type="InterPro" id="IPR037523">
    <property type="entry name" value="VOC_core"/>
</dbReference>
<evidence type="ECO:0000313" key="3">
    <source>
        <dbReference type="Proteomes" id="UP000218165"/>
    </source>
</evidence>
<dbReference type="PROSITE" id="PS51819">
    <property type="entry name" value="VOC"/>
    <property type="match status" value="1"/>
</dbReference>
<dbReference type="InterPro" id="IPR029068">
    <property type="entry name" value="Glyas_Bleomycin-R_OHBP_Dase"/>
</dbReference>
<name>A0A291GJJ6_9MICO</name>
<sequence>MENLEQEPALPVLDVIVLDCPDALQLATFYAKLLGWRVQEGSDSDWAELLPPRGRVSAEEPDGQASLAFQRIDDYQRPTWPGGTHPQQFHLDLAVSDIEAAEPRALALGAVVHEHQPSGSGSFRVYLDPAGHPFCLCRSV</sequence>
<dbReference type="Gene3D" id="3.10.180.10">
    <property type="entry name" value="2,3-Dihydroxybiphenyl 1,2-Dioxygenase, domain 1"/>
    <property type="match status" value="1"/>
</dbReference>
<dbReference type="SUPFAM" id="SSF54593">
    <property type="entry name" value="Glyoxalase/Bleomycin resistance protein/Dihydroxybiphenyl dioxygenase"/>
    <property type="match status" value="1"/>
</dbReference>
<keyword evidence="3" id="KW-1185">Reference proteome</keyword>
<evidence type="ECO:0000313" key="2">
    <source>
        <dbReference type="EMBL" id="ATG50240.1"/>
    </source>
</evidence>
<dbReference type="RefSeq" id="WP_096801380.1">
    <property type="nucleotide sequence ID" value="NZ_CP023563.1"/>
</dbReference>
<organism evidence="2 3">
    <name type="scientific">Brachybacterium vulturis</name>
    <dbReference type="NCBI Taxonomy" id="2017484"/>
    <lineage>
        <taxon>Bacteria</taxon>
        <taxon>Bacillati</taxon>
        <taxon>Actinomycetota</taxon>
        <taxon>Actinomycetes</taxon>
        <taxon>Micrococcales</taxon>
        <taxon>Dermabacteraceae</taxon>
        <taxon>Brachybacterium</taxon>
    </lineage>
</organism>
<dbReference type="PANTHER" id="PTHR35908">
    <property type="entry name" value="HYPOTHETICAL FUSION PROTEIN"/>
    <property type="match status" value="1"/>
</dbReference>
<dbReference type="CDD" id="cd06587">
    <property type="entry name" value="VOC"/>
    <property type="match status" value="1"/>
</dbReference>